<feature type="region of interest" description="Disordered" evidence="1">
    <location>
        <begin position="46"/>
        <end position="79"/>
    </location>
</feature>
<proteinExistence type="predicted"/>
<gene>
    <name evidence="2" type="ORF">NESM_000595800</name>
</gene>
<evidence type="ECO:0000256" key="1">
    <source>
        <dbReference type="SAM" id="MobiDB-lite"/>
    </source>
</evidence>
<feature type="compositionally biased region" description="Low complexity" evidence="1">
    <location>
        <begin position="208"/>
        <end position="250"/>
    </location>
</feature>
<accession>A0AAW0ESH5</accession>
<evidence type="ECO:0000313" key="2">
    <source>
        <dbReference type="EMBL" id="KAK7196576.1"/>
    </source>
</evidence>
<feature type="compositionally biased region" description="Low complexity" evidence="1">
    <location>
        <begin position="9"/>
        <end position="23"/>
    </location>
</feature>
<feature type="compositionally biased region" description="Low complexity" evidence="1">
    <location>
        <begin position="262"/>
        <end position="272"/>
    </location>
</feature>
<feature type="compositionally biased region" description="Pro residues" evidence="1">
    <location>
        <begin position="288"/>
        <end position="297"/>
    </location>
</feature>
<reference evidence="2 3" key="1">
    <citation type="journal article" date="2021" name="MBio">
        <title>A New Model Trypanosomatid, Novymonas esmeraldas: Genomic Perception of Its 'Candidatus Pandoraea novymonadis' Endosymbiont.</title>
        <authorList>
            <person name="Zakharova A."/>
            <person name="Saura A."/>
            <person name="Butenko A."/>
            <person name="Podesvova L."/>
            <person name="Warmusova S."/>
            <person name="Kostygov A.Y."/>
            <person name="Nenarokova A."/>
            <person name="Lukes J."/>
            <person name="Opperdoes F.R."/>
            <person name="Yurchenko V."/>
        </authorList>
    </citation>
    <scope>NUCLEOTIDE SEQUENCE [LARGE SCALE GENOMIC DNA]</scope>
    <source>
        <strain evidence="2 3">E262AT.01</strain>
    </source>
</reference>
<comment type="caution">
    <text evidence="2">The sequence shown here is derived from an EMBL/GenBank/DDBJ whole genome shotgun (WGS) entry which is preliminary data.</text>
</comment>
<feature type="region of interest" description="Disordered" evidence="1">
    <location>
        <begin position="186"/>
        <end position="313"/>
    </location>
</feature>
<dbReference type="AlphaFoldDB" id="A0AAW0ESH5"/>
<organism evidence="2 3">
    <name type="scientific">Novymonas esmeraldas</name>
    <dbReference type="NCBI Taxonomy" id="1808958"/>
    <lineage>
        <taxon>Eukaryota</taxon>
        <taxon>Discoba</taxon>
        <taxon>Euglenozoa</taxon>
        <taxon>Kinetoplastea</taxon>
        <taxon>Metakinetoplastina</taxon>
        <taxon>Trypanosomatida</taxon>
        <taxon>Trypanosomatidae</taxon>
        <taxon>Novymonas</taxon>
    </lineage>
</organism>
<protein>
    <submittedName>
        <fullName evidence="2">Uncharacterized protein</fullName>
    </submittedName>
</protein>
<dbReference type="Proteomes" id="UP001430356">
    <property type="component" value="Unassembled WGS sequence"/>
</dbReference>
<feature type="compositionally biased region" description="Acidic residues" evidence="1">
    <location>
        <begin position="191"/>
        <end position="207"/>
    </location>
</feature>
<evidence type="ECO:0000313" key="3">
    <source>
        <dbReference type="Proteomes" id="UP001430356"/>
    </source>
</evidence>
<feature type="compositionally biased region" description="Low complexity" evidence="1">
    <location>
        <begin position="50"/>
        <end position="64"/>
    </location>
</feature>
<feature type="region of interest" description="Disordered" evidence="1">
    <location>
        <begin position="1"/>
        <end position="29"/>
    </location>
</feature>
<dbReference type="EMBL" id="JAECZO010000079">
    <property type="protein sequence ID" value="KAK7196576.1"/>
    <property type="molecule type" value="Genomic_DNA"/>
</dbReference>
<sequence>MDPLPGTSPPAEEAAGAGGCNEPSSERVPKLRRDVLASRLALHDADLRDSSSSLSSPASPSLSSVVGGTREEATTVAPAASPARMPLSVLARAEAALQRPVQLTRGGLCAEFGADDIECITDGDVLRCLSGDSGGPPDALVEPGGEPAVQMEAHMAALQREIHTFITAVDNDGRRYAIRLGSTGRVQVPLDDGDEDSDDGGSSDDTSDGSSDAGSSTTTGAVPSSEGGAATSGQAATSSPASEAAAPTAPLHKSAPARRPRAAAPVRPGGVPTAVHNARARLQAGRPSAPPPPPPSRPSRRSRAAAAGPPTIAVRPQASLTAVEAARVERLLDSAVMASLAANPYALGAETAQRLHDLAAEARRYADVRGAADDVETHAIVHDVAGDVGGVPGSAEASTVASHHLDTTAAEVGNAYMRDAQQQAAMARQLRSVNARLRAVQRRVEELALAPAEDAPTSVVALRPSWARAAAPSVEEADVQRLLELARAEEVRGREAKLPPTTLPAPTEPFTELRRLLGDACARATARLADFESAPPAVRPTTTFSAVDAEDV</sequence>
<name>A0AAW0ESH5_9TRYP</name>
<keyword evidence="3" id="KW-1185">Reference proteome</keyword>